<dbReference type="GO" id="GO:0005886">
    <property type="term" value="C:plasma membrane"/>
    <property type="evidence" value="ECO:0007669"/>
    <property type="project" value="UniProtKB-SubCell"/>
</dbReference>
<keyword evidence="12" id="KW-1185">Reference proteome</keyword>
<evidence type="ECO:0000256" key="8">
    <source>
        <dbReference type="ARBA" id="ARBA00038436"/>
    </source>
</evidence>
<keyword evidence="7 9" id="KW-0472">Membrane</keyword>
<evidence type="ECO:0000313" key="12">
    <source>
        <dbReference type="Proteomes" id="UP000198694"/>
    </source>
</evidence>
<keyword evidence="5 9" id="KW-0812">Transmembrane</keyword>
<feature type="domain" description="Tripartite ATP-independent periplasmic transporters DctQ component" evidence="10">
    <location>
        <begin position="26"/>
        <end position="156"/>
    </location>
</feature>
<proteinExistence type="inferred from homology"/>
<dbReference type="GO" id="GO:0022857">
    <property type="term" value="F:transmembrane transporter activity"/>
    <property type="evidence" value="ECO:0007669"/>
    <property type="project" value="TreeGrafter"/>
</dbReference>
<dbReference type="AlphaFoldDB" id="A0A1G8ZRV2"/>
<evidence type="ECO:0000256" key="3">
    <source>
        <dbReference type="ARBA" id="ARBA00022475"/>
    </source>
</evidence>
<evidence type="ECO:0000256" key="9">
    <source>
        <dbReference type="SAM" id="Phobius"/>
    </source>
</evidence>
<feature type="transmembrane region" description="Helical" evidence="9">
    <location>
        <begin position="89"/>
        <end position="110"/>
    </location>
</feature>
<evidence type="ECO:0000259" key="10">
    <source>
        <dbReference type="Pfam" id="PF04290"/>
    </source>
</evidence>
<dbReference type="RefSeq" id="WP_093213898.1">
    <property type="nucleotide sequence ID" value="NZ_FNFL01000003.1"/>
</dbReference>
<accession>A0A1G8ZRV2</accession>
<gene>
    <name evidence="11" type="ORF">SAMN05216243_2151</name>
</gene>
<feature type="transmembrane region" description="Helical" evidence="9">
    <location>
        <begin position="50"/>
        <end position="68"/>
    </location>
</feature>
<keyword evidence="3" id="KW-1003">Cell membrane</keyword>
<organism evidence="11 12">
    <name type="scientific">Sediminibacillus albus</name>
    <dbReference type="NCBI Taxonomy" id="407036"/>
    <lineage>
        <taxon>Bacteria</taxon>
        <taxon>Bacillati</taxon>
        <taxon>Bacillota</taxon>
        <taxon>Bacilli</taxon>
        <taxon>Bacillales</taxon>
        <taxon>Bacillaceae</taxon>
        <taxon>Sediminibacillus</taxon>
    </lineage>
</organism>
<evidence type="ECO:0000256" key="2">
    <source>
        <dbReference type="ARBA" id="ARBA00022448"/>
    </source>
</evidence>
<evidence type="ECO:0000256" key="4">
    <source>
        <dbReference type="ARBA" id="ARBA00022519"/>
    </source>
</evidence>
<evidence type="ECO:0000313" key="11">
    <source>
        <dbReference type="EMBL" id="SDK17065.1"/>
    </source>
</evidence>
<dbReference type="STRING" id="407036.SAMN05216243_2151"/>
<name>A0A1G8ZRV2_9BACI</name>
<reference evidence="11 12" key="1">
    <citation type="submission" date="2016-10" db="EMBL/GenBank/DDBJ databases">
        <authorList>
            <person name="de Groot N.N."/>
        </authorList>
    </citation>
    <scope>NUCLEOTIDE SEQUENCE [LARGE SCALE GENOMIC DNA]</scope>
    <source>
        <strain evidence="11 12">CGMCC 1.6502</strain>
    </source>
</reference>
<comment type="subcellular location">
    <subcellularLocation>
        <location evidence="1">Cell inner membrane</location>
        <topology evidence="1">Multi-pass membrane protein</topology>
    </subcellularLocation>
</comment>
<evidence type="ECO:0000256" key="5">
    <source>
        <dbReference type="ARBA" id="ARBA00022692"/>
    </source>
</evidence>
<dbReference type="InterPro" id="IPR007387">
    <property type="entry name" value="TRAP_DctQ"/>
</dbReference>
<feature type="transmembrane region" description="Helical" evidence="9">
    <location>
        <begin position="130"/>
        <end position="149"/>
    </location>
</feature>
<dbReference type="PANTHER" id="PTHR35011">
    <property type="entry name" value="2,3-DIKETO-L-GULONATE TRAP TRANSPORTER SMALL PERMEASE PROTEIN YIAM"/>
    <property type="match status" value="1"/>
</dbReference>
<keyword evidence="6 9" id="KW-1133">Transmembrane helix</keyword>
<keyword evidence="2" id="KW-0813">Transport</keyword>
<comment type="similarity">
    <text evidence="8">Belongs to the TRAP transporter small permease family.</text>
</comment>
<evidence type="ECO:0000256" key="1">
    <source>
        <dbReference type="ARBA" id="ARBA00004429"/>
    </source>
</evidence>
<dbReference type="OrthoDB" id="5465095at2"/>
<keyword evidence="4" id="KW-0997">Cell inner membrane</keyword>
<dbReference type="InterPro" id="IPR055348">
    <property type="entry name" value="DctQ"/>
</dbReference>
<dbReference type="EMBL" id="FNFL01000003">
    <property type="protein sequence ID" value="SDK17065.1"/>
    <property type="molecule type" value="Genomic_DNA"/>
</dbReference>
<dbReference type="Pfam" id="PF04290">
    <property type="entry name" value="DctQ"/>
    <property type="match status" value="1"/>
</dbReference>
<dbReference type="GO" id="GO:0015740">
    <property type="term" value="P:C4-dicarboxylate transport"/>
    <property type="evidence" value="ECO:0007669"/>
    <property type="project" value="TreeGrafter"/>
</dbReference>
<dbReference type="Proteomes" id="UP000198694">
    <property type="component" value="Unassembled WGS sequence"/>
</dbReference>
<evidence type="ECO:0000256" key="7">
    <source>
        <dbReference type="ARBA" id="ARBA00023136"/>
    </source>
</evidence>
<sequence length="182" mass="20494">MKLLRAIDKFILKLEEIILSYAVLLIAVMVIGNVLSRALTGSSWSFANEISKFAIVLATFMGISYAARKGRHISMSAFYDLAPFKVRKALAIFIPAVTAVFLFILTYYSSLHVLSIYESGRVTTALQLPSYYISMFIPIGLFMGGIQYLRNVWINIREKEVYLGTDLVDYNDDASVEDQTHV</sequence>
<protein>
    <submittedName>
        <fullName evidence="11">TRAP-type C4-dicarboxylate transport system, small permease component</fullName>
    </submittedName>
</protein>
<feature type="transmembrane region" description="Helical" evidence="9">
    <location>
        <begin position="21"/>
        <end position="38"/>
    </location>
</feature>
<dbReference type="PANTHER" id="PTHR35011:SF2">
    <property type="entry name" value="2,3-DIKETO-L-GULONATE TRAP TRANSPORTER SMALL PERMEASE PROTEIN YIAM"/>
    <property type="match status" value="1"/>
</dbReference>
<evidence type="ECO:0000256" key="6">
    <source>
        <dbReference type="ARBA" id="ARBA00022989"/>
    </source>
</evidence>